<dbReference type="EMBL" id="JACEGQ020000029">
    <property type="protein sequence ID" value="KAH8479806.1"/>
    <property type="molecule type" value="Genomic_DNA"/>
</dbReference>
<evidence type="ECO:0000313" key="3">
    <source>
        <dbReference type="Proteomes" id="UP000807159"/>
    </source>
</evidence>
<dbReference type="AlphaFoldDB" id="A0A8T2WF01"/>
<dbReference type="Proteomes" id="UP000807159">
    <property type="component" value="Unassembled WGS sequence"/>
</dbReference>
<evidence type="ECO:0000313" key="2">
    <source>
        <dbReference type="EMBL" id="KAH8479806.1"/>
    </source>
</evidence>
<sequence>MDFISSSAWAQLADGGSMAGMEIGGENCRGRSLWRGAAAIVVLTGGRVEAAVLWCSPEAQRGWRESPVCGLGEAPFWRRSTAWRFVREEPEKEGSLVSTDEESAHTGRREHRERGSVEGGANSWLLLVYGRLMSEDWSKRG</sequence>
<protein>
    <submittedName>
        <fullName evidence="2">Uncharacterized protein</fullName>
    </submittedName>
</protein>
<feature type="compositionally biased region" description="Basic and acidic residues" evidence="1">
    <location>
        <begin position="102"/>
        <end position="116"/>
    </location>
</feature>
<organism evidence="2 3">
    <name type="scientific">Populus deltoides</name>
    <name type="common">Eastern poplar</name>
    <name type="synonym">Eastern cottonwood</name>
    <dbReference type="NCBI Taxonomy" id="3696"/>
    <lineage>
        <taxon>Eukaryota</taxon>
        <taxon>Viridiplantae</taxon>
        <taxon>Streptophyta</taxon>
        <taxon>Embryophyta</taxon>
        <taxon>Tracheophyta</taxon>
        <taxon>Spermatophyta</taxon>
        <taxon>Magnoliopsida</taxon>
        <taxon>eudicotyledons</taxon>
        <taxon>Gunneridae</taxon>
        <taxon>Pentapetalae</taxon>
        <taxon>rosids</taxon>
        <taxon>fabids</taxon>
        <taxon>Malpighiales</taxon>
        <taxon>Salicaceae</taxon>
        <taxon>Saliceae</taxon>
        <taxon>Populus</taxon>
    </lineage>
</organism>
<proteinExistence type="predicted"/>
<evidence type="ECO:0000256" key="1">
    <source>
        <dbReference type="SAM" id="MobiDB-lite"/>
    </source>
</evidence>
<gene>
    <name evidence="2" type="ORF">H0E87_020088</name>
</gene>
<keyword evidence="3" id="KW-1185">Reference proteome</keyword>
<accession>A0A8T2WF01</accession>
<reference evidence="2" key="1">
    <citation type="journal article" date="2021" name="J. Hered.">
        <title>Genome Assembly of Salicaceae Populus deltoides (Eastern Cottonwood) I-69 Based on Nanopore Sequencing and Hi-C Technologies.</title>
        <authorList>
            <person name="Bai S."/>
            <person name="Wu H."/>
            <person name="Zhang J."/>
            <person name="Pan Z."/>
            <person name="Zhao W."/>
            <person name="Li Z."/>
            <person name="Tong C."/>
        </authorList>
    </citation>
    <scope>NUCLEOTIDE SEQUENCE</scope>
    <source>
        <tissue evidence="2">Leaf</tissue>
    </source>
</reference>
<feature type="non-terminal residue" evidence="2">
    <location>
        <position position="141"/>
    </location>
</feature>
<feature type="region of interest" description="Disordered" evidence="1">
    <location>
        <begin position="89"/>
        <end position="116"/>
    </location>
</feature>
<comment type="caution">
    <text evidence="2">The sequence shown here is derived from an EMBL/GenBank/DDBJ whole genome shotgun (WGS) entry which is preliminary data.</text>
</comment>
<name>A0A8T2WF01_POPDE</name>